<organism evidence="2">
    <name type="scientific">Pinus taeda</name>
    <name type="common">Loblolly pine</name>
    <dbReference type="NCBI Taxonomy" id="3352"/>
    <lineage>
        <taxon>Eukaryota</taxon>
        <taxon>Viridiplantae</taxon>
        <taxon>Streptophyta</taxon>
        <taxon>Embryophyta</taxon>
        <taxon>Tracheophyta</taxon>
        <taxon>Spermatophyta</taxon>
        <taxon>Pinopsida</taxon>
        <taxon>Pinidae</taxon>
        <taxon>Conifers I</taxon>
        <taxon>Pinales</taxon>
        <taxon>Pinaceae</taxon>
        <taxon>Pinus</taxon>
        <taxon>Pinus subgen. Pinus</taxon>
    </lineage>
</organism>
<feature type="region of interest" description="Disordered" evidence="1">
    <location>
        <begin position="51"/>
        <end position="105"/>
    </location>
</feature>
<sequence>FGGIFSQENSGGGSSWEVPDDALESFDPEEQIRPDPEYLAYHYSHNLNPRLPRESRRLAQHLGGLSDKRNLRSLDDSNSRSLFSRPVLPTHKEEPEEERSPVAHLIRQASSDWAEKGSDYFAGLSATSLGGRPKSL</sequence>
<feature type="region of interest" description="Disordered" evidence="1">
    <location>
        <begin position="1"/>
        <end position="35"/>
    </location>
</feature>
<evidence type="ECO:0000313" key="2">
    <source>
        <dbReference type="EMBL" id="AFG53011.1"/>
    </source>
</evidence>
<feature type="non-terminal residue" evidence="2">
    <location>
        <position position="136"/>
    </location>
</feature>
<gene>
    <name evidence="2" type="ORF">0_10874_01</name>
</gene>
<feature type="compositionally biased region" description="Basic and acidic residues" evidence="1">
    <location>
        <begin position="90"/>
        <end position="101"/>
    </location>
</feature>
<feature type="non-terminal residue" evidence="2">
    <location>
        <position position="1"/>
    </location>
</feature>
<feature type="compositionally biased region" description="Acidic residues" evidence="1">
    <location>
        <begin position="18"/>
        <end position="29"/>
    </location>
</feature>
<accession>H9VTB8</accession>
<dbReference type="AlphaFoldDB" id="H9VTB8"/>
<name>H9VTB8_PINTA</name>
<dbReference type="EMBL" id="FJ044938">
    <property type="protein sequence ID" value="AFG53011.1"/>
    <property type="molecule type" value="Genomic_DNA"/>
</dbReference>
<evidence type="ECO:0000256" key="1">
    <source>
        <dbReference type="SAM" id="MobiDB-lite"/>
    </source>
</evidence>
<feature type="compositionally biased region" description="Basic and acidic residues" evidence="1">
    <location>
        <begin position="66"/>
        <end position="78"/>
    </location>
</feature>
<reference evidence="2" key="1">
    <citation type="submission" date="2008-08" db="EMBL/GenBank/DDBJ databases">
        <title>Nucleotide Diversity and Divergence in the Loblolly Pine Gene Space.</title>
        <authorList>
            <person name="Neale D.B."/>
            <person name="Wegrzyn J.L."/>
            <person name="Lee J.M."/>
            <person name="Eckert A.J."/>
            <person name="Liechty J.D."/>
            <person name="Stevens K.A."/>
            <person name="Langley C.H."/>
        </authorList>
    </citation>
    <scope>NUCLEOTIDE SEQUENCE</scope>
    <source>
        <strain evidence="2">5799</strain>
        <tissue evidence="2">Megagametophyte</tissue>
    </source>
</reference>
<protein>
    <submittedName>
        <fullName evidence="2">Uncharacterized protein</fullName>
    </submittedName>
</protein>
<proteinExistence type="predicted"/>